<dbReference type="InterPro" id="IPR000600">
    <property type="entry name" value="ROK"/>
</dbReference>
<dbReference type="RefSeq" id="WP_378248500.1">
    <property type="nucleotide sequence ID" value="NZ_JBHSKF010000007.1"/>
</dbReference>
<dbReference type="InterPro" id="IPR036390">
    <property type="entry name" value="WH_DNA-bd_sf"/>
</dbReference>
<dbReference type="SUPFAM" id="SSF46785">
    <property type="entry name" value="Winged helix' DNA-binding domain"/>
    <property type="match status" value="1"/>
</dbReference>
<reference evidence="3" key="1">
    <citation type="journal article" date="2019" name="Int. J. Syst. Evol. Microbiol.">
        <title>The Global Catalogue of Microorganisms (GCM) 10K type strain sequencing project: providing services to taxonomists for standard genome sequencing and annotation.</title>
        <authorList>
            <consortium name="The Broad Institute Genomics Platform"/>
            <consortium name="The Broad Institute Genome Sequencing Center for Infectious Disease"/>
            <person name="Wu L."/>
            <person name="Ma J."/>
        </authorList>
    </citation>
    <scope>NUCLEOTIDE SEQUENCE [LARGE SCALE GENOMIC DNA]</scope>
    <source>
        <strain evidence="3">CCUG 59778</strain>
    </source>
</reference>
<dbReference type="PANTHER" id="PTHR18964">
    <property type="entry name" value="ROK (REPRESSOR, ORF, KINASE) FAMILY"/>
    <property type="match status" value="1"/>
</dbReference>
<dbReference type="CDD" id="cd00090">
    <property type="entry name" value="HTH_ARSR"/>
    <property type="match status" value="1"/>
</dbReference>
<protein>
    <submittedName>
        <fullName evidence="2">ROK family transcriptional regulator</fullName>
    </submittedName>
</protein>
<comment type="similarity">
    <text evidence="1">Belongs to the ROK (NagC/XylR) family.</text>
</comment>
<dbReference type="PANTHER" id="PTHR18964:SF173">
    <property type="entry name" value="GLUCOKINASE"/>
    <property type="match status" value="1"/>
</dbReference>
<evidence type="ECO:0000313" key="3">
    <source>
        <dbReference type="Proteomes" id="UP001596157"/>
    </source>
</evidence>
<proteinExistence type="inferred from homology"/>
<comment type="caution">
    <text evidence="2">The sequence shown here is derived from an EMBL/GenBank/DDBJ whole genome shotgun (WGS) entry which is preliminary data.</text>
</comment>
<evidence type="ECO:0000256" key="1">
    <source>
        <dbReference type="ARBA" id="ARBA00006479"/>
    </source>
</evidence>
<dbReference type="Gene3D" id="3.30.420.40">
    <property type="match status" value="2"/>
</dbReference>
<dbReference type="InterPro" id="IPR036388">
    <property type="entry name" value="WH-like_DNA-bd_sf"/>
</dbReference>
<sequence>MSRAGESPVNARSLLWTPSDSVRDVNRRRIIRAVMAGPGTQVSIARQTRLSQATVSGIISDLQKEGIVRADSAEGERGKRIRLGPVRGVAIGVEVNHNGLTVAARRLDNSNVQYESIEFAADQGGSLWVRESVRLIKDLVAEIGLDENYILSIGLGVPAAVDPRTARVTQVAASLSWDLSGEPGARFRDHFPHVPVIVDNEANLAAWGEATYGAGRDHETVLFVKASTGVGSGLVIGGLIYRGRHGLAGEIGHLTMDPLGTVCRCGSRGCLETFVGGARLIDQVRQAYAGYRVDLPGSLESMIERAKNGDVVCRRILQDAARNIGLALARVCNLVNPEIVVIGGELGRAPDMIVQPMMEATRQYALHGMFEGTVQPMTIVGSELGLHAGSRGALEFAILADMTVQDAS</sequence>
<accession>A0ABW0EQP0</accession>
<dbReference type="Proteomes" id="UP001596157">
    <property type="component" value="Unassembled WGS sequence"/>
</dbReference>
<dbReference type="Gene3D" id="1.10.10.10">
    <property type="entry name" value="Winged helix-like DNA-binding domain superfamily/Winged helix DNA-binding domain"/>
    <property type="match status" value="1"/>
</dbReference>
<dbReference type="SUPFAM" id="SSF53067">
    <property type="entry name" value="Actin-like ATPase domain"/>
    <property type="match status" value="1"/>
</dbReference>
<dbReference type="EMBL" id="JBHSKF010000007">
    <property type="protein sequence ID" value="MFC5288655.1"/>
    <property type="molecule type" value="Genomic_DNA"/>
</dbReference>
<dbReference type="Pfam" id="PF00480">
    <property type="entry name" value="ROK"/>
    <property type="match status" value="1"/>
</dbReference>
<dbReference type="InterPro" id="IPR043129">
    <property type="entry name" value="ATPase_NBD"/>
</dbReference>
<organism evidence="2 3">
    <name type="scientific">Actinokineospora guangxiensis</name>
    <dbReference type="NCBI Taxonomy" id="1490288"/>
    <lineage>
        <taxon>Bacteria</taxon>
        <taxon>Bacillati</taxon>
        <taxon>Actinomycetota</taxon>
        <taxon>Actinomycetes</taxon>
        <taxon>Pseudonocardiales</taxon>
        <taxon>Pseudonocardiaceae</taxon>
        <taxon>Actinokineospora</taxon>
    </lineage>
</organism>
<evidence type="ECO:0000313" key="2">
    <source>
        <dbReference type="EMBL" id="MFC5288655.1"/>
    </source>
</evidence>
<gene>
    <name evidence="2" type="ORF">ACFPM7_16460</name>
</gene>
<name>A0ABW0EQP0_9PSEU</name>
<keyword evidence="3" id="KW-1185">Reference proteome</keyword>
<dbReference type="InterPro" id="IPR011991">
    <property type="entry name" value="ArsR-like_HTH"/>
</dbReference>